<keyword evidence="3" id="KW-0677">Repeat</keyword>
<evidence type="ECO:0000256" key="3">
    <source>
        <dbReference type="ARBA" id="ARBA00022737"/>
    </source>
</evidence>
<comment type="catalytic activity">
    <reaction evidence="7">
        <text>[protein-PII]-L-tyrosine + UTP = [protein-PII]-uridylyl-L-tyrosine + diphosphate</text>
        <dbReference type="Rhea" id="RHEA:13673"/>
        <dbReference type="Rhea" id="RHEA-COMP:12147"/>
        <dbReference type="Rhea" id="RHEA-COMP:12148"/>
        <dbReference type="ChEBI" id="CHEBI:33019"/>
        <dbReference type="ChEBI" id="CHEBI:46398"/>
        <dbReference type="ChEBI" id="CHEBI:46858"/>
        <dbReference type="ChEBI" id="CHEBI:90602"/>
        <dbReference type="EC" id="2.7.7.59"/>
    </reaction>
</comment>
<dbReference type="PANTHER" id="PTHR47320:SF1">
    <property type="entry name" value="BIFUNCTIONAL URIDYLYLTRANSFERASE_URIDYLYL-REMOVING ENZYME"/>
    <property type="match status" value="1"/>
</dbReference>
<dbReference type="CDD" id="cd00077">
    <property type="entry name" value="HDc"/>
    <property type="match status" value="1"/>
</dbReference>
<feature type="region of interest" description="Uridylyltransferase" evidence="7">
    <location>
        <begin position="1"/>
        <end position="330"/>
    </location>
</feature>
<evidence type="ECO:0000256" key="4">
    <source>
        <dbReference type="ARBA" id="ARBA00022801"/>
    </source>
</evidence>
<dbReference type="AlphaFoldDB" id="A0A562RG20"/>
<dbReference type="InterPro" id="IPR003607">
    <property type="entry name" value="HD/PDEase_dom"/>
</dbReference>
<organism evidence="10 11">
    <name type="scientific">Pseudoduganella lurida</name>
    <dbReference type="NCBI Taxonomy" id="1036180"/>
    <lineage>
        <taxon>Bacteria</taxon>
        <taxon>Pseudomonadati</taxon>
        <taxon>Pseudomonadota</taxon>
        <taxon>Betaproteobacteria</taxon>
        <taxon>Burkholderiales</taxon>
        <taxon>Oxalobacteraceae</taxon>
        <taxon>Telluria group</taxon>
        <taxon>Pseudoduganella</taxon>
    </lineage>
</organism>
<evidence type="ECO:0000256" key="6">
    <source>
        <dbReference type="ARBA" id="ARBA00023268"/>
    </source>
</evidence>
<dbReference type="Proteomes" id="UP000318431">
    <property type="component" value="Unassembled WGS sequence"/>
</dbReference>
<dbReference type="Gene3D" id="1.10.3210.10">
    <property type="entry name" value="Hypothetical protein af1432"/>
    <property type="match status" value="1"/>
</dbReference>
<evidence type="ECO:0000259" key="8">
    <source>
        <dbReference type="PROSITE" id="PS51671"/>
    </source>
</evidence>
<comment type="function">
    <text evidence="7">Modifies, by uridylylation and deuridylylation, the PII regulatory proteins (GlnB and homologs), in response to the nitrogen status of the cell that GlnD senses through the glutamine level. Under low glutamine levels, catalyzes the conversion of the PII proteins and UTP to PII-UMP and PPi, while under higher glutamine levels, GlnD hydrolyzes PII-UMP to PII and UMP (deuridylylation). Thus, controls uridylylation state and activity of the PII proteins, and plays an important role in the regulation of nitrogen metabolism.</text>
</comment>
<comment type="caution">
    <text evidence="10">The sequence shown here is derived from an EMBL/GenBank/DDBJ whole genome shotgun (WGS) entry which is preliminary data.</text>
</comment>
<comment type="catalytic activity">
    <reaction evidence="7">
        <text>[protein-PII]-uridylyl-L-tyrosine + H2O = [protein-PII]-L-tyrosine + UMP + H(+)</text>
        <dbReference type="Rhea" id="RHEA:48600"/>
        <dbReference type="Rhea" id="RHEA-COMP:12147"/>
        <dbReference type="Rhea" id="RHEA-COMP:12148"/>
        <dbReference type="ChEBI" id="CHEBI:15377"/>
        <dbReference type="ChEBI" id="CHEBI:15378"/>
        <dbReference type="ChEBI" id="CHEBI:46858"/>
        <dbReference type="ChEBI" id="CHEBI:57865"/>
        <dbReference type="ChEBI" id="CHEBI:90602"/>
    </reaction>
</comment>
<keyword evidence="1 7" id="KW-0808">Transferase</keyword>
<dbReference type="InterPro" id="IPR010043">
    <property type="entry name" value="UTase/UR"/>
</dbReference>
<name>A0A562RG20_9BURK</name>
<keyword evidence="6 7" id="KW-0511">Multifunctional enzyme</keyword>
<evidence type="ECO:0000256" key="1">
    <source>
        <dbReference type="ARBA" id="ARBA00022679"/>
    </source>
</evidence>
<protein>
    <recommendedName>
        <fullName evidence="7">Bifunctional uridylyltransferase/uridylyl-removing enzyme</fullName>
        <shortName evidence="7">UTase/UR</shortName>
    </recommendedName>
    <alternativeName>
        <fullName evidence="7">Bifunctional [protein-PII] modification enzyme</fullName>
    </alternativeName>
    <alternativeName>
        <fullName evidence="7">Bifunctional nitrogen sensor protein</fullName>
    </alternativeName>
    <domain>
        <recommendedName>
            <fullName evidence="7">[Protein-PII] uridylyltransferase</fullName>
            <shortName evidence="7">PII uridylyltransferase</shortName>
            <shortName evidence="7">UTase</shortName>
            <ecNumber evidence="7">2.7.7.59</ecNumber>
        </recommendedName>
    </domain>
    <domain>
        <recommendedName>
            <fullName evidence="7">[Protein-PII]-UMP uridylyl-removing enzyme</fullName>
            <shortName evidence="7">UR</shortName>
            <ecNumber evidence="7">3.1.4.-</ecNumber>
        </recommendedName>
    </domain>
</protein>
<evidence type="ECO:0000259" key="9">
    <source>
        <dbReference type="PROSITE" id="PS51831"/>
    </source>
</evidence>
<keyword evidence="5 7" id="KW-0460">Magnesium</keyword>
<dbReference type="CDD" id="cd04900">
    <property type="entry name" value="ACT_UUR-like_1"/>
    <property type="match status" value="1"/>
</dbReference>
<evidence type="ECO:0000313" key="11">
    <source>
        <dbReference type="Proteomes" id="UP000318431"/>
    </source>
</evidence>
<dbReference type="Gene3D" id="3.30.70.260">
    <property type="match status" value="1"/>
</dbReference>
<dbReference type="InterPro" id="IPR043519">
    <property type="entry name" value="NT_sf"/>
</dbReference>
<dbReference type="EC" id="3.1.4.-" evidence="7"/>
<dbReference type="SUPFAM" id="SSF81301">
    <property type="entry name" value="Nucleotidyltransferase"/>
    <property type="match status" value="1"/>
</dbReference>
<dbReference type="PIRSF" id="PIRSF006288">
    <property type="entry name" value="PII_uridyltransf"/>
    <property type="match status" value="1"/>
</dbReference>
<evidence type="ECO:0000313" key="10">
    <source>
        <dbReference type="EMBL" id="TWI67514.1"/>
    </source>
</evidence>
<dbReference type="PROSITE" id="PS51831">
    <property type="entry name" value="HD"/>
    <property type="match status" value="1"/>
</dbReference>
<dbReference type="GO" id="GO:0008081">
    <property type="term" value="F:phosphoric diester hydrolase activity"/>
    <property type="evidence" value="ECO:0007669"/>
    <property type="project" value="UniProtKB-UniRule"/>
</dbReference>
<feature type="domain" description="ACT" evidence="8">
    <location>
        <begin position="796"/>
        <end position="864"/>
    </location>
</feature>
<dbReference type="Pfam" id="PF01909">
    <property type="entry name" value="NTP_transf_2"/>
    <property type="match status" value="1"/>
</dbReference>
<feature type="domain" description="ACT" evidence="8">
    <location>
        <begin position="688"/>
        <end position="768"/>
    </location>
</feature>
<dbReference type="EC" id="2.7.7.59" evidence="7"/>
<dbReference type="Pfam" id="PF08335">
    <property type="entry name" value="GlnD_UR_UTase"/>
    <property type="match status" value="1"/>
</dbReference>
<comment type="domain">
    <text evidence="7">Has four distinct domains: an N-terminal nucleotidyltransferase (NT) domain responsible for UTase activity, a central HD domain that encodes UR activity, and two C-terminal ACT domains that seem to have a role in glutamine sensing.</text>
</comment>
<comment type="cofactor">
    <cofactor evidence="7">
        <name>Mg(2+)</name>
        <dbReference type="ChEBI" id="CHEBI:18420"/>
    </cofactor>
</comment>
<dbReference type="RefSeq" id="WP_145648455.1">
    <property type="nucleotide sequence ID" value="NZ_VLLB01000002.1"/>
</dbReference>
<dbReference type="InterPro" id="IPR002934">
    <property type="entry name" value="Polymerase_NTP_transf_dom"/>
</dbReference>
<dbReference type="GO" id="GO:0006808">
    <property type="term" value="P:regulation of nitrogen utilization"/>
    <property type="evidence" value="ECO:0007669"/>
    <property type="project" value="UniProtKB-UniRule"/>
</dbReference>
<keyword evidence="2 7" id="KW-0548">Nucleotidyltransferase</keyword>
<feature type="domain" description="HD" evidence="9">
    <location>
        <begin position="449"/>
        <end position="571"/>
    </location>
</feature>
<dbReference type="SUPFAM" id="SSF55021">
    <property type="entry name" value="ACT-like"/>
    <property type="match status" value="2"/>
</dbReference>
<dbReference type="InterPro" id="IPR002912">
    <property type="entry name" value="ACT_dom"/>
</dbReference>
<dbReference type="CDD" id="cd05401">
    <property type="entry name" value="NT_GlnE_GlnD_like"/>
    <property type="match status" value="1"/>
</dbReference>
<reference evidence="10 11" key="1">
    <citation type="journal article" date="2015" name="Stand. Genomic Sci.">
        <title>Genomic Encyclopedia of Bacterial and Archaeal Type Strains, Phase III: the genomes of soil and plant-associated and newly described type strains.</title>
        <authorList>
            <person name="Whitman W.B."/>
            <person name="Woyke T."/>
            <person name="Klenk H.P."/>
            <person name="Zhou Y."/>
            <person name="Lilburn T.G."/>
            <person name="Beck B.J."/>
            <person name="De Vos P."/>
            <person name="Vandamme P."/>
            <person name="Eisen J.A."/>
            <person name="Garrity G."/>
            <person name="Hugenholtz P."/>
            <person name="Kyrpides N.C."/>
        </authorList>
    </citation>
    <scope>NUCLEOTIDE SEQUENCE [LARGE SCALE GENOMIC DNA]</scope>
    <source>
        <strain evidence="10 11">CGMCC 1.10822</strain>
    </source>
</reference>
<gene>
    <name evidence="7" type="primary">glnD</name>
    <name evidence="10" type="ORF">IP91_01627</name>
</gene>
<keyword evidence="11" id="KW-1185">Reference proteome</keyword>
<evidence type="ECO:0000256" key="5">
    <source>
        <dbReference type="ARBA" id="ARBA00022842"/>
    </source>
</evidence>
<dbReference type="PROSITE" id="PS51671">
    <property type="entry name" value="ACT"/>
    <property type="match status" value="2"/>
</dbReference>
<dbReference type="OrthoDB" id="9758038at2"/>
<dbReference type="InterPro" id="IPR006674">
    <property type="entry name" value="HD_domain"/>
</dbReference>
<dbReference type="InterPro" id="IPR013546">
    <property type="entry name" value="PII_UdlTrfase/GS_AdlTrfase"/>
</dbReference>
<dbReference type="SMART" id="SM00471">
    <property type="entry name" value="HDc"/>
    <property type="match status" value="1"/>
</dbReference>
<dbReference type="PANTHER" id="PTHR47320">
    <property type="entry name" value="BIFUNCTIONAL URIDYLYLTRANSFERASE/URIDYLYL-REMOVING ENZYME"/>
    <property type="match status" value="1"/>
</dbReference>
<dbReference type="GO" id="GO:0008773">
    <property type="term" value="F:[protein-PII] uridylyltransferase activity"/>
    <property type="evidence" value="ECO:0007669"/>
    <property type="project" value="UniProtKB-UniRule"/>
</dbReference>
<comment type="caution">
    <text evidence="7">Lacks conserved residue(s) required for the propagation of feature annotation.</text>
</comment>
<accession>A0A562RG20</accession>
<comment type="similarity">
    <text evidence="7">Belongs to the GlnD family.</text>
</comment>
<dbReference type="EMBL" id="VLLB01000002">
    <property type="protein sequence ID" value="TWI67514.1"/>
    <property type="molecule type" value="Genomic_DNA"/>
</dbReference>
<evidence type="ECO:0000256" key="2">
    <source>
        <dbReference type="ARBA" id="ARBA00022695"/>
    </source>
</evidence>
<comment type="activity regulation">
    <text evidence="7">Uridylyltransferase (UTase) activity is inhibited by glutamine, while glutamine activates uridylyl-removing (UR) activity.</text>
</comment>
<keyword evidence="4 7" id="KW-0378">Hydrolase</keyword>
<dbReference type="CDD" id="cd04899">
    <property type="entry name" value="ACT_ACR-UUR-like_2"/>
    <property type="match status" value="1"/>
</dbReference>
<dbReference type="InterPro" id="IPR045865">
    <property type="entry name" value="ACT-like_dom_sf"/>
</dbReference>
<dbReference type="HAMAP" id="MF_00277">
    <property type="entry name" value="PII_uridylyl_transf"/>
    <property type="match status" value="1"/>
</dbReference>
<sequence length="864" mass="98543">MLADAMQKDRREELRTTLRMRLKSDRQVVIATFKDDGKPEKLLRSLRQSVDEVLTQAWQAAGLPAQSALVAVGGYGRGELFPYSDVDVLILLHQPPDEDTRHRLEELVQLLWDLGLEIGSSIRTVEECLTESKADITVQTSLLEARLVTGDEALFERLQAAYDAAMDPQAFFHAKTGEMRQRHAKYEDTAFSLEPNCKESPGGLRDLQVILWVAKAAGLASSWRTLATRGLITQTEARQLMEKERAFKDIRVRLHLHAGRREDRLVFDVQTAIAESLGMETTGEGVHLRRASEYLMQRYYWAAKTVVQLNTILLQNIEAMLFPQCGEPQPINPRFNEVSGFIDISADDVFERTPSAILETFVLMTERPALKGITARTTRALWHERHKIDAAFRADPVNRAYFLRILQAPTGILHALRRMNELSILGRYLPNFRKIVGQMQHDLFHVYTVDQHILMVVRNMRRFTMTEHAHEYPYCSQLMANYPQHWLLYVAALFHDIAKGRGGDHSQLGVADAVQFCQEHGMSRDETELVAFLVEQHLLMSTVAQKQDLSDPDVIAAFAKTVRDERHLTGLYLLTVCDIRGTSPKVWNAWKAKLLEDLYKMTLRVLGGEPHSADRELKNRQQEALATLRLYGLPPSAHEPLWQQLDVAYFLRHDASDIAWQTRALYDRLDSDKPVVKCRLAPIGEGLQIAVYIRDQPDLFARICGYFDRKNFSILDAKIHTTKHGYALDTFLVTEQSFAKSYRDIISLVEHELCDLLQKAEPLQQPMRGRLSRLSRTFPIQPAVDLRPDERGQYYLLSVTANDRTGLLYSIANVLTKYRVNLHTAKIMTLGERVEDVFIVDGPTLSNARAQLQLETDLLEALKV</sequence>
<evidence type="ECO:0000256" key="7">
    <source>
        <dbReference type="HAMAP-Rule" id="MF_00277"/>
    </source>
</evidence>
<dbReference type="SUPFAM" id="SSF81593">
    <property type="entry name" value="Nucleotidyltransferase substrate binding subunit/domain"/>
    <property type="match status" value="1"/>
</dbReference>
<proteinExistence type="inferred from homology"/>
<dbReference type="NCBIfam" id="TIGR01693">
    <property type="entry name" value="UTase_glnD"/>
    <property type="match status" value="1"/>
</dbReference>
<dbReference type="NCBIfam" id="NF002837">
    <property type="entry name" value="PRK03059.1"/>
    <property type="match status" value="1"/>
</dbReference>
<dbReference type="Pfam" id="PF01966">
    <property type="entry name" value="HD"/>
    <property type="match status" value="1"/>
</dbReference>
<dbReference type="SUPFAM" id="SSF109604">
    <property type="entry name" value="HD-domain/PDEase-like"/>
    <property type="match status" value="1"/>
</dbReference>